<dbReference type="InterPro" id="IPR001466">
    <property type="entry name" value="Beta-lactam-related"/>
</dbReference>
<evidence type="ECO:0000313" key="2">
    <source>
        <dbReference type="EMBL" id="QCK14286.1"/>
    </source>
</evidence>
<reference evidence="2 3" key="1">
    <citation type="submission" date="2018-04" db="EMBL/GenBank/DDBJ databases">
        <title>Complete genome uncultured novel isolate.</title>
        <authorList>
            <person name="Merlino G."/>
        </authorList>
    </citation>
    <scope>NUCLEOTIDE SEQUENCE [LARGE SCALE GENOMIC DNA]</scope>
    <source>
        <strain evidence="3">R1DC9</strain>
    </source>
</reference>
<proteinExistence type="predicted"/>
<sequence>MLNFIIVAQEGMIAEINKLLDEELDKDNVHNVFFSIYSPTKSIDLHSVKGSFSDGSLVSEANPFYTASIGKTFTATTLGILVDRGKLHFDDPISKYLPDEIMDGLHILNGVDYKDSIRLSHLLQHTSGLPDYFNRETIDGSTGIFDLIMTDKEHFWQPSELIQFSKAHFRPNFAPGKGYLYTDTEYVLLGMIIEEVSKMPLHDFFAKEIFEPLSMNSTYLNLRSTGKNALGKMAELYAGGYEISTFKSLSADWAGGAIISTGKDLIRFQIALFGTELVSEETLNKMQEWTYETVGMTYGYGLRKIKFSELDPSFPNLEVIGHSGSNGTSMYYCPDEDIYLVGTLNQLESSKDAVILLARVLEKCTNF</sequence>
<keyword evidence="2" id="KW-0378">Hydrolase</keyword>
<dbReference type="InterPro" id="IPR012338">
    <property type="entry name" value="Beta-lactam/transpept-like"/>
</dbReference>
<gene>
    <name evidence="2" type="ORF">DCC35_05765</name>
</gene>
<keyword evidence="3" id="KW-1185">Reference proteome</keyword>
<protein>
    <submittedName>
        <fullName evidence="2">Serine hydrolase</fullName>
    </submittedName>
</protein>
<dbReference type="GO" id="GO:0016787">
    <property type="term" value="F:hydrolase activity"/>
    <property type="evidence" value="ECO:0007669"/>
    <property type="project" value="UniProtKB-KW"/>
</dbReference>
<feature type="domain" description="Beta-lactamase-related" evidence="1">
    <location>
        <begin position="50"/>
        <end position="361"/>
    </location>
</feature>
<evidence type="ECO:0000313" key="3">
    <source>
        <dbReference type="Proteomes" id="UP000298616"/>
    </source>
</evidence>
<dbReference type="EMBL" id="CP028923">
    <property type="protein sequence ID" value="QCK14286.1"/>
    <property type="molecule type" value="Genomic_DNA"/>
</dbReference>
<dbReference type="OrthoDB" id="9797709at2"/>
<dbReference type="Pfam" id="PF00144">
    <property type="entry name" value="Beta-lactamase"/>
    <property type="match status" value="1"/>
</dbReference>
<dbReference type="Gene3D" id="3.40.710.10">
    <property type="entry name" value="DD-peptidase/beta-lactamase superfamily"/>
    <property type="match status" value="1"/>
</dbReference>
<dbReference type="InterPro" id="IPR050491">
    <property type="entry name" value="AmpC-like"/>
</dbReference>
<name>A0A4D7JRD5_9BACT</name>
<dbReference type="Proteomes" id="UP000298616">
    <property type="component" value="Chromosome"/>
</dbReference>
<accession>A0A4D7JRD5</accession>
<dbReference type="AlphaFoldDB" id="A0A4D7JRD5"/>
<dbReference type="PANTHER" id="PTHR46825">
    <property type="entry name" value="D-ALANYL-D-ALANINE-CARBOXYPEPTIDASE/ENDOPEPTIDASE AMPH"/>
    <property type="match status" value="1"/>
</dbReference>
<organism evidence="2 3">
    <name type="scientific">Mangrovivirga cuniculi</name>
    <dbReference type="NCBI Taxonomy" id="2715131"/>
    <lineage>
        <taxon>Bacteria</taxon>
        <taxon>Pseudomonadati</taxon>
        <taxon>Bacteroidota</taxon>
        <taxon>Cytophagia</taxon>
        <taxon>Cytophagales</taxon>
        <taxon>Mangrovivirgaceae</taxon>
        <taxon>Mangrovivirga</taxon>
    </lineage>
</organism>
<dbReference type="PANTHER" id="PTHR46825:SF9">
    <property type="entry name" value="BETA-LACTAMASE-RELATED DOMAIN-CONTAINING PROTEIN"/>
    <property type="match status" value="1"/>
</dbReference>
<dbReference type="KEGG" id="fpf:DCC35_05765"/>
<dbReference type="SUPFAM" id="SSF56601">
    <property type="entry name" value="beta-lactamase/transpeptidase-like"/>
    <property type="match status" value="1"/>
</dbReference>
<evidence type="ECO:0000259" key="1">
    <source>
        <dbReference type="Pfam" id="PF00144"/>
    </source>
</evidence>